<accession>A0ABV9FW87</accession>
<keyword evidence="2" id="KW-1185">Reference proteome</keyword>
<reference evidence="2" key="1">
    <citation type="journal article" date="2019" name="Int. J. Syst. Evol. Microbiol.">
        <title>The Global Catalogue of Microorganisms (GCM) 10K type strain sequencing project: providing services to taxonomists for standard genome sequencing and annotation.</title>
        <authorList>
            <consortium name="The Broad Institute Genomics Platform"/>
            <consortium name="The Broad Institute Genome Sequencing Center for Infectious Disease"/>
            <person name="Wu L."/>
            <person name="Ma J."/>
        </authorList>
    </citation>
    <scope>NUCLEOTIDE SEQUENCE [LARGE SCALE GENOMIC DNA]</scope>
    <source>
        <strain evidence="2">CGMCC 4.7139</strain>
    </source>
</reference>
<comment type="caution">
    <text evidence="1">The sequence shown here is derived from an EMBL/GenBank/DDBJ whole genome shotgun (WGS) entry which is preliminary data.</text>
</comment>
<dbReference type="RefSeq" id="WP_381190417.1">
    <property type="nucleotide sequence ID" value="NZ_JBHSFE010000002.1"/>
</dbReference>
<organism evidence="1 2">
    <name type="scientific">Streptomyces maoxianensis</name>
    <dbReference type="NCBI Taxonomy" id="1459942"/>
    <lineage>
        <taxon>Bacteria</taxon>
        <taxon>Bacillati</taxon>
        <taxon>Actinomycetota</taxon>
        <taxon>Actinomycetes</taxon>
        <taxon>Kitasatosporales</taxon>
        <taxon>Streptomycetaceae</taxon>
        <taxon>Streptomyces</taxon>
    </lineage>
</organism>
<dbReference type="EMBL" id="JBHSFE010000002">
    <property type="protein sequence ID" value="MFC4606258.1"/>
    <property type="molecule type" value="Genomic_DNA"/>
</dbReference>
<evidence type="ECO:0000313" key="1">
    <source>
        <dbReference type="EMBL" id="MFC4606258.1"/>
    </source>
</evidence>
<gene>
    <name evidence="1" type="ORF">ACFO9E_00210</name>
</gene>
<protein>
    <submittedName>
        <fullName evidence="1">Uncharacterized protein</fullName>
    </submittedName>
</protein>
<evidence type="ECO:0000313" key="2">
    <source>
        <dbReference type="Proteomes" id="UP001595993"/>
    </source>
</evidence>
<sequence length="56" mass="6400">MPISPKSARSLFAELTVGSAVPLDPDDLLHMVYLRRYGHVVFGDIAVRCYKHKSRW</sequence>
<dbReference type="Proteomes" id="UP001595993">
    <property type="component" value="Unassembled WGS sequence"/>
</dbReference>
<proteinExistence type="predicted"/>
<name>A0ABV9FW87_9ACTN</name>